<evidence type="ECO:0000313" key="2">
    <source>
        <dbReference type="Proteomes" id="UP001165960"/>
    </source>
</evidence>
<comment type="caution">
    <text evidence="1">The sequence shown here is derived from an EMBL/GenBank/DDBJ whole genome shotgun (WGS) entry which is preliminary data.</text>
</comment>
<evidence type="ECO:0000313" key="1">
    <source>
        <dbReference type="EMBL" id="KAJ9055569.1"/>
    </source>
</evidence>
<proteinExistence type="predicted"/>
<dbReference type="Proteomes" id="UP001165960">
    <property type="component" value="Unassembled WGS sequence"/>
</dbReference>
<gene>
    <name evidence="1" type="ORF">DSO57_1002447</name>
</gene>
<organism evidence="1 2">
    <name type="scientific">Entomophthora muscae</name>
    <dbReference type="NCBI Taxonomy" id="34485"/>
    <lineage>
        <taxon>Eukaryota</taxon>
        <taxon>Fungi</taxon>
        <taxon>Fungi incertae sedis</taxon>
        <taxon>Zoopagomycota</taxon>
        <taxon>Entomophthoromycotina</taxon>
        <taxon>Entomophthoromycetes</taxon>
        <taxon>Entomophthorales</taxon>
        <taxon>Entomophthoraceae</taxon>
        <taxon>Entomophthora</taxon>
    </lineage>
</organism>
<keyword evidence="2" id="KW-1185">Reference proteome</keyword>
<sequence>MKLNITLSALALGLVSAQATGSTGSSNEQAVKQLTPDKAVTPRLPAVDFEKTAMLYEALTIKDDRLTHLELPDPSCTDNSTVFAYIREDLADKEQYPLSSLYPYFVSGQKSYYYKYTAGKEIKGTTEDQLPVPKVTSYALTKAIQDINVMFKSNNYKMYEAKEFPGQFSPDLKNNPSILVTDKVVKKSAVLFVPPEVAEHSQKQVIVTMIADCGSKTFNKQFTLTVTDSAHLNSFAYGSLLLASLAYAIL</sequence>
<reference evidence="1" key="1">
    <citation type="submission" date="2022-04" db="EMBL/GenBank/DDBJ databases">
        <title>Genome of the entomopathogenic fungus Entomophthora muscae.</title>
        <authorList>
            <person name="Elya C."/>
            <person name="Lovett B.R."/>
            <person name="Lee E."/>
            <person name="Macias A.M."/>
            <person name="Hajek A.E."/>
            <person name="De Bivort B.L."/>
            <person name="Kasson M.T."/>
            <person name="De Fine Licht H.H."/>
            <person name="Stajich J.E."/>
        </authorList>
    </citation>
    <scope>NUCLEOTIDE SEQUENCE</scope>
    <source>
        <strain evidence="1">Berkeley</strain>
    </source>
</reference>
<protein>
    <submittedName>
        <fullName evidence="1">Uncharacterized protein</fullName>
    </submittedName>
</protein>
<name>A0ACC2RZN0_9FUNG</name>
<dbReference type="EMBL" id="QTSX02006395">
    <property type="protein sequence ID" value="KAJ9055569.1"/>
    <property type="molecule type" value="Genomic_DNA"/>
</dbReference>
<accession>A0ACC2RZN0</accession>